<proteinExistence type="predicted"/>
<evidence type="ECO:0000313" key="5">
    <source>
        <dbReference type="EMBL" id="KAB2637528.1"/>
    </source>
</evidence>
<keyword evidence="6" id="KW-1185">Reference proteome</keyword>
<dbReference type="PANTHER" id="PTHR32099:SF51">
    <property type="entry name" value="CYSTEINE-RICH RECEPTOR-LIKE PROTEIN KINASE 25 ISOFORM X1"/>
    <property type="match status" value="1"/>
</dbReference>
<organism evidence="5 6">
    <name type="scientific">Pyrus ussuriensis x Pyrus communis</name>
    <dbReference type="NCBI Taxonomy" id="2448454"/>
    <lineage>
        <taxon>Eukaryota</taxon>
        <taxon>Viridiplantae</taxon>
        <taxon>Streptophyta</taxon>
        <taxon>Embryophyta</taxon>
        <taxon>Tracheophyta</taxon>
        <taxon>Spermatophyta</taxon>
        <taxon>Magnoliopsida</taxon>
        <taxon>eudicotyledons</taxon>
        <taxon>Gunneridae</taxon>
        <taxon>Pentapetalae</taxon>
        <taxon>rosids</taxon>
        <taxon>fabids</taxon>
        <taxon>Rosales</taxon>
        <taxon>Rosaceae</taxon>
        <taxon>Amygdaloideae</taxon>
        <taxon>Maleae</taxon>
        <taxon>Pyrus</taxon>
    </lineage>
</organism>
<feature type="domain" description="Gnk2-homologous" evidence="4">
    <location>
        <begin position="147"/>
        <end position="254"/>
    </location>
</feature>
<name>A0A5N5ICM4_9ROSA</name>
<gene>
    <name evidence="5" type="ORF">D8674_028062</name>
</gene>
<accession>A0A5N5ICM4</accession>
<feature type="signal peptide" evidence="3">
    <location>
        <begin position="1"/>
        <end position="24"/>
    </location>
</feature>
<dbReference type="PANTHER" id="PTHR32099">
    <property type="entry name" value="CYSTEINE-RICH REPEAT SECRETORY PROTEIN"/>
    <property type="match status" value="1"/>
</dbReference>
<feature type="chain" id="PRO_5024318285" evidence="3">
    <location>
        <begin position="25"/>
        <end position="305"/>
    </location>
</feature>
<dbReference type="Pfam" id="PF01657">
    <property type="entry name" value="Stress-antifung"/>
    <property type="match status" value="2"/>
</dbReference>
<dbReference type="CDD" id="cd23509">
    <property type="entry name" value="Gnk2-like"/>
    <property type="match status" value="2"/>
</dbReference>
<evidence type="ECO:0000259" key="4">
    <source>
        <dbReference type="PROSITE" id="PS51473"/>
    </source>
</evidence>
<dbReference type="AlphaFoldDB" id="A0A5N5ICM4"/>
<dbReference type="InterPro" id="IPR038408">
    <property type="entry name" value="GNK2_sf"/>
</dbReference>
<evidence type="ECO:0000256" key="2">
    <source>
        <dbReference type="ARBA" id="ARBA00022737"/>
    </source>
</evidence>
<dbReference type="OrthoDB" id="1468518at2759"/>
<dbReference type="EMBL" id="SMOL01000004">
    <property type="protein sequence ID" value="KAB2637528.1"/>
    <property type="molecule type" value="Genomic_DNA"/>
</dbReference>
<dbReference type="InterPro" id="IPR002902">
    <property type="entry name" value="GNK2"/>
</dbReference>
<feature type="domain" description="Gnk2-homologous" evidence="4">
    <location>
        <begin position="37"/>
        <end position="141"/>
    </location>
</feature>
<evidence type="ECO:0000256" key="1">
    <source>
        <dbReference type="ARBA" id="ARBA00022729"/>
    </source>
</evidence>
<dbReference type="FunFam" id="3.30.430.20:FF:000002">
    <property type="entry name" value="Cysteine-rich receptor-like protein kinase 10"/>
    <property type="match status" value="1"/>
</dbReference>
<sequence>MGYSRPLLFFILPIILGLHAPAIADDDDNGVCTLTADYCWSCSRTNETFNNGSIYERNLHTVLSSFSSNKTEINSGFYNYSLGQGSAKVNAMALCRGDVPLNDCHSCFDESISILLQNCTNKKQAIIWAQRCTVHYSNVSIFGVVEDDPVKFVPGPTNASNAEQFKLVLNPLLEILSEKAAAGNSTTKFAAGHALVPASKTIYAIVQCTPDLDRQDCSDCLKEATSDIRKCCEGKEGGRVLRPSCNLRFESNLFYDAASDSLVNLPGTQGNNTGNGTSNITTKVSPSSFLGLLLSLCLSSAYAFF</sequence>
<evidence type="ECO:0000256" key="3">
    <source>
        <dbReference type="SAM" id="SignalP"/>
    </source>
</evidence>
<reference evidence="5 6" key="1">
    <citation type="submission" date="2019-09" db="EMBL/GenBank/DDBJ databases">
        <authorList>
            <person name="Ou C."/>
        </authorList>
    </citation>
    <scope>NUCLEOTIDE SEQUENCE [LARGE SCALE GENOMIC DNA]</scope>
    <source>
        <strain evidence="5">S2</strain>
        <tissue evidence="5">Leaf</tissue>
    </source>
</reference>
<comment type="caution">
    <text evidence="5">The sequence shown here is derived from an EMBL/GenBank/DDBJ whole genome shotgun (WGS) entry which is preliminary data.</text>
</comment>
<evidence type="ECO:0000313" key="6">
    <source>
        <dbReference type="Proteomes" id="UP000327157"/>
    </source>
</evidence>
<reference evidence="6" key="2">
    <citation type="submission" date="2019-10" db="EMBL/GenBank/DDBJ databases">
        <title>A de novo genome assembly of a pear dwarfing rootstock.</title>
        <authorList>
            <person name="Wang F."/>
            <person name="Wang J."/>
            <person name="Li S."/>
            <person name="Zhang Y."/>
            <person name="Fang M."/>
            <person name="Ma L."/>
            <person name="Zhao Y."/>
            <person name="Jiang S."/>
        </authorList>
    </citation>
    <scope>NUCLEOTIDE SEQUENCE [LARGE SCALE GENOMIC DNA]</scope>
</reference>
<dbReference type="Proteomes" id="UP000327157">
    <property type="component" value="Chromosome 5"/>
</dbReference>
<keyword evidence="1 3" id="KW-0732">Signal</keyword>
<dbReference type="Gene3D" id="3.30.430.20">
    <property type="entry name" value="Gnk2 domain, C-X8-C-X2-C motif"/>
    <property type="match status" value="2"/>
</dbReference>
<dbReference type="PROSITE" id="PS51473">
    <property type="entry name" value="GNK2"/>
    <property type="match status" value="2"/>
</dbReference>
<protein>
    <submittedName>
        <fullName evidence="5">Cysteine-rich repeat secretory protein 38-like</fullName>
    </submittedName>
</protein>
<reference evidence="5 6" key="3">
    <citation type="submission" date="2019-11" db="EMBL/GenBank/DDBJ databases">
        <title>A de novo genome assembly of a pear dwarfing rootstock.</title>
        <authorList>
            <person name="Wang F."/>
            <person name="Wang J."/>
            <person name="Li S."/>
            <person name="Zhang Y."/>
            <person name="Fang M."/>
            <person name="Ma L."/>
            <person name="Zhao Y."/>
            <person name="Jiang S."/>
        </authorList>
    </citation>
    <scope>NUCLEOTIDE SEQUENCE [LARGE SCALE GENOMIC DNA]</scope>
    <source>
        <strain evidence="5">S2</strain>
        <tissue evidence="5">Leaf</tissue>
    </source>
</reference>
<keyword evidence="2" id="KW-0677">Repeat</keyword>